<keyword evidence="2" id="KW-1185">Reference proteome</keyword>
<accession>A0AAV2FY78</accession>
<reference evidence="1 2" key="1">
    <citation type="submission" date="2024-04" db="EMBL/GenBank/DDBJ databases">
        <authorList>
            <person name="Fracassetti M."/>
        </authorList>
    </citation>
    <scope>NUCLEOTIDE SEQUENCE [LARGE SCALE GENOMIC DNA]</scope>
</reference>
<name>A0AAV2FY78_9ROSI</name>
<dbReference type="Proteomes" id="UP001497516">
    <property type="component" value="Chromosome 7"/>
</dbReference>
<proteinExistence type="predicted"/>
<dbReference type="AlphaFoldDB" id="A0AAV2FY78"/>
<evidence type="ECO:0000313" key="2">
    <source>
        <dbReference type="Proteomes" id="UP001497516"/>
    </source>
</evidence>
<dbReference type="EMBL" id="OZ034820">
    <property type="protein sequence ID" value="CAL1403326.1"/>
    <property type="molecule type" value="Genomic_DNA"/>
</dbReference>
<organism evidence="1 2">
    <name type="scientific">Linum trigynum</name>
    <dbReference type="NCBI Taxonomy" id="586398"/>
    <lineage>
        <taxon>Eukaryota</taxon>
        <taxon>Viridiplantae</taxon>
        <taxon>Streptophyta</taxon>
        <taxon>Embryophyta</taxon>
        <taxon>Tracheophyta</taxon>
        <taxon>Spermatophyta</taxon>
        <taxon>Magnoliopsida</taxon>
        <taxon>eudicotyledons</taxon>
        <taxon>Gunneridae</taxon>
        <taxon>Pentapetalae</taxon>
        <taxon>rosids</taxon>
        <taxon>fabids</taxon>
        <taxon>Malpighiales</taxon>
        <taxon>Linaceae</taxon>
        <taxon>Linum</taxon>
    </lineage>
</organism>
<sequence>MSRLLDEDQDDADHMTLISDHDLKTKFMKMAEYAVTKHNRKVPKSETLKLVSLDRGYYDNDVGTDWITFDLHITVSSAHPDQIKYKAVVDAGVGIGEPDHQYVLTSFTRL</sequence>
<dbReference type="Gene3D" id="3.10.450.10">
    <property type="match status" value="1"/>
</dbReference>
<evidence type="ECO:0000313" key="1">
    <source>
        <dbReference type="EMBL" id="CAL1403326.1"/>
    </source>
</evidence>
<protein>
    <submittedName>
        <fullName evidence="1">Uncharacterized protein</fullName>
    </submittedName>
</protein>
<gene>
    <name evidence="1" type="ORF">LTRI10_LOCUS43266</name>
</gene>